<dbReference type="GO" id="GO:0003824">
    <property type="term" value="F:catalytic activity"/>
    <property type="evidence" value="ECO:0007669"/>
    <property type="project" value="UniProtKB-ARBA"/>
</dbReference>
<dbReference type="InterPro" id="IPR029058">
    <property type="entry name" value="AB_hydrolase_fold"/>
</dbReference>
<dbReference type="InterPro" id="IPR000073">
    <property type="entry name" value="AB_hydrolase_1"/>
</dbReference>
<proteinExistence type="predicted"/>
<dbReference type="Gene3D" id="3.40.50.1820">
    <property type="entry name" value="alpha/beta hydrolase"/>
    <property type="match status" value="1"/>
</dbReference>
<evidence type="ECO:0000259" key="1">
    <source>
        <dbReference type="Pfam" id="PF12697"/>
    </source>
</evidence>
<protein>
    <recommendedName>
        <fullName evidence="1">AB hydrolase-1 domain-containing protein</fullName>
    </recommendedName>
</protein>
<comment type="caution">
    <text evidence="2">The sequence shown here is derived from an EMBL/GenBank/DDBJ whole genome shotgun (WGS) entry which is preliminary data.</text>
</comment>
<dbReference type="PANTHER" id="PTHR43798">
    <property type="entry name" value="MONOACYLGLYCEROL LIPASE"/>
    <property type="match status" value="1"/>
</dbReference>
<sequence length="248" mass="27330">MSTLLFLHDADVLPGPVGALSRLADHHTVVVPRHPGFGTPIDTTTEDWDSVADLAQHHLTDTLANLPPDPVHLAGAGFGGWIALEMAVRAPHRFTSLLLVSPYGVKLGGPTEPDFADILLLDPTEIVELGWADPTACHDLRMPGFPTGLTDSEYERAFTDRAALSRYAWKPFLHDPRLRRWLHLATMPTLVLAGSHNRLVPPRHSAALADLLPAAHYVEIPDAGHYPYLERPDEFHRIVRSFLNGETP</sequence>
<dbReference type="PANTHER" id="PTHR43798:SF33">
    <property type="entry name" value="HYDROLASE, PUTATIVE (AFU_ORTHOLOGUE AFUA_2G14860)-RELATED"/>
    <property type="match status" value="1"/>
</dbReference>
<dbReference type="EMBL" id="LMWI01000002">
    <property type="protein sequence ID" value="KUJ44643.1"/>
    <property type="molecule type" value="Genomic_DNA"/>
</dbReference>
<dbReference type="InterPro" id="IPR050266">
    <property type="entry name" value="AB_hydrolase_sf"/>
</dbReference>
<dbReference type="Pfam" id="PF12697">
    <property type="entry name" value="Abhydrolase_6"/>
    <property type="match status" value="1"/>
</dbReference>
<evidence type="ECO:0000313" key="3">
    <source>
        <dbReference type="Proteomes" id="UP000053246"/>
    </source>
</evidence>
<name>A0A9X0I0S5_9ACTN</name>
<dbReference type="OMA" id="GWIALEM"/>
<dbReference type="RefSeq" id="WP_013733893.1">
    <property type="nucleotide sequence ID" value="NZ_LMWI01000002.1"/>
</dbReference>
<dbReference type="PRINTS" id="PR00111">
    <property type="entry name" value="ABHYDROLASE"/>
</dbReference>
<dbReference type="SUPFAM" id="SSF53474">
    <property type="entry name" value="alpha/beta-Hydrolases"/>
    <property type="match status" value="1"/>
</dbReference>
<gene>
    <name evidence="2" type="ORF">ADL17_15895</name>
</gene>
<keyword evidence="3" id="KW-1185">Reference proteome</keyword>
<accession>A0A9X0I0S5</accession>
<dbReference type="AlphaFoldDB" id="A0A9X0I0S5"/>
<evidence type="ECO:0000313" key="2">
    <source>
        <dbReference type="EMBL" id="KUJ44643.1"/>
    </source>
</evidence>
<dbReference type="Proteomes" id="UP000053246">
    <property type="component" value="Unassembled WGS sequence"/>
</dbReference>
<dbReference type="GO" id="GO:0016020">
    <property type="term" value="C:membrane"/>
    <property type="evidence" value="ECO:0007669"/>
    <property type="project" value="TreeGrafter"/>
</dbReference>
<reference evidence="2 3" key="1">
    <citation type="submission" date="2015-10" db="EMBL/GenBank/DDBJ databases">
        <authorList>
            <person name="Ju K.-S."/>
            <person name="Doroghazi J.R."/>
            <person name="Metcalf W.W."/>
        </authorList>
    </citation>
    <scope>NUCLEOTIDE SEQUENCE [LARGE SCALE GENOMIC DNA]</scope>
    <source>
        <strain evidence="2 3">NRRL B-24793</strain>
    </source>
</reference>
<organism evidence="2 3">
    <name type="scientific">Micromonospora maris</name>
    <dbReference type="NCBI Taxonomy" id="1003110"/>
    <lineage>
        <taxon>Bacteria</taxon>
        <taxon>Bacillati</taxon>
        <taxon>Actinomycetota</taxon>
        <taxon>Actinomycetes</taxon>
        <taxon>Micromonosporales</taxon>
        <taxon>Micromonosporaceae</taxon>
        <taxon>Micromonospora</taxon>
    </lineage>
</organism>
<feature type="domain" description="AB hydrolase-1" evidence="1">
    <location>
        <begin position="18"/>
        <end position="236"/>
    </location>
</feature>